<gene>
    <name evidence="1" type="ORF">LCGC14_1368390</name>
</gene>
<evidence type="ECO:0000313" key="1">
    <source>
        <dbReference type="EMBL" id="KKM77599.1"/>
    </source>
</evidence>
<proteinExistence type="predicted"/>
<sequence length="88" mass="10407">MLSDKLIQLTNQVTDVLKQIRNCEHTWEELEDTLVHLTHQITIANSKTKLKVTSWGGCHNRRCTSCGLVQKQYRFPQKEWSEWYDTNT</sequence>
<reference evidence="1" key="1">
    <citation type="journal article" date="2015" name="Nature">
        <title>Complex archaea that bridge the gap between prokaryotes and eukaryotes.</title>
        <authorList>
            <person name="Spang A."/>
            <person name="Saw J.H."/>
            <person name="Jorgensen S.L."/>
            <person name="Zaremba-Niedzwiedzka K."/>
            <person name="Martijn J."/>
            <person name="Lind A.E."/>
            <person name="van Eijk R."/>
            <person name="Schleper C."/>
            <person name="Guy L."/>
            <person name="Ettema T.J."/>
        </authorList>
    </citation>
    <scope>NUCLEOTIDE SEQUENCE</scope>
</reference>
<organism evidence="1">
    <name type="scientific">marine sediment metagenome</name>
    <dbReference type="NCBI Taxonomy" id="412755"/>
    <lineage>
        <taxon>unclassified sequences</taxon>
        <taxon>metagenomes</taxon>
        <taxon>ecological metagenomes</taxon>
    </lineage>
</organism>
<comment type="caution">
    <text evidence="1">The sequence shown here is derived from an EMBL/GenBank/DDBJ whole genome shotgun (WGS) entry which is preliminary data.</text>
</comment>
<accession>A0A0F9K622</accession>
<dbReference type="AlphaFoldDB" id="A0A0F9K622"/>
<protein>
    <submittedName>
        <fullName evidence="1">Uncharacterized protein</fullName>
    </submittedName>
</protein>
<dbReference type="EMBL" id="LAZR01008618">
    <property type="protein sequence ID" value="KKM77599.1"/>
    <property type="molecule type" value="Genomic_DNA"/>
</dbReference>
<name>A0A0F9K622_9ZZZZ</name>